<sequence length="420" mass="43582">MPSLFSRARTASTPSKSKHKPPPPSASTLPPLLSAAAKPLTPDGGARTPIGEFGDFQQMGRARSASLPPAGPGESGYGAVGFLPTTLPVDPAVPWAGLQQAQSLSASTSSTSSKDKGGDVSSIFGPPPPPRPAYGLLSPARDAVLGLPDCARLVSTVCAELERTGVATPFVFSALALDVRRSGIVRLVNAFLATCRDSSSSGHGPSPHGGMRGNQAEEKWLEEARFAGPHELGMCLRWGLSRVVRVEGGREQTPTPPTAFSTLLRLPPRPAPAHPLPPLFALCNKLVAHSGSSGETPPSLAGVVGAVLFGLTSGQGPAMPAPTSPGGKKRSDREAEAEEVLWPTIEDFGGFGGVYERVGKRERGGGRRAGARGSEANGRPPSVECRLGRDREETEMRPDAQSRAGTGQMSTSDESTGALR</sequence>
<evidence type="ECO:0000313" key="3">
    <source>
        <dbReference type="Proteomes" id="UP000620124"/>
    </source>
</evidence>
<evidence type="ECO:0000313" key="2">
    <source>
        <dbReference type="EMBL" id="KAF7333861.1"/>
    </source>
</evidence>
<feature type="compositionally biased region" description="Low complexity" evidence="1">
    <location>
        <begin position="26"/>
        <end position="42"/>
    </location>
</feature>
<dbReference type="AlphaFoldDB" id="A0A8H6X463"/>
<proteinExistence type="predicted"/>
<protein>
    <submittedName>
        <fullName evidence="2">F-box domain-containing protein</fullName>
    </submittedName>
</protein>
<feature type="compositionally biased region" description="Polar residues" evidence="1">
    <location>
        <begin position="403"/>
        <end position="420"/>
    </location>
</feature>
<reference evidence="2" key="1">
    <citation type="submission" date="2020-05" db="EMBL/GenBank/DDBJ databases">
        <title>Mycena genomes resolve the evolution of fungal bioluminescence.</title>
        <authorList>
            <person name="Tsai I.J."/>
        </authorList>
    </citation>
    <scope>NUCLEOTIDE SEQUENCE</scope>
    <source>
        <strain evidence="2">CCC161011</strain>
    </source>
</reference>
<dbReference type="EMBL" id="JACAZI010000028">
    <property type="protein sequence ID" value="KAF7333861.1"/>
    <property type="molecule type" value="Genomic_DNA"/>
</dbReference>
<keyword evidence="3" id="KW-1185">Reference proteome</keyword>
<organism evidence="2 3">
    <name type="scientific">Mycena venus</name>
    <dbReference type="NCBI Taxonomy" id="2733690"/>
    <lineage>
        <taxon>Eukaryota</taxon>
        <taxon>Fungi</taxon>
        <taxon>Dikarya</taxon>
        <taxon>Basidiomycota</taxon>
        <taxon>Agaricomycotina</taxon>
        <taxon>Agaricomycetes</taxon>
        <taxon>Agaricomycetidae</taxon>
        <taxon>Agaricales</taxon>
        <taxon>Marasmiineae</taxon>
        <taxon>Mycenaceae</taxon>
        <taxon>Mycena</taxon>
    </lineage>
</organism>
<accession>A0A8H6X463</accession>
<feature type="region of interest" description="Disordered" evidence="1">
    <location>
        <begin position="314"/>
        <end position="339"/>
    </location>
</feature>
<gene>
    <name evidence="2" type="ORF">MVEN_02343100</name>
</gene>
<comment type="caution">
    <text evidence="2">The sequence shown here is derived from an EMBL/GenBank/DDBJ whole genome shotgun (WGS) entry which is preliminary data.</text>
</comment>
<feature type="compositionally biased region" description="Basic and acidic residues" evidence="1">
    <location>
        <begin position="386"/>
        <end position="400"/>
    </location>
</feature>
<dbReference type="Proteomes" id="UP000620124">
    <property type="component" value="Unassembled WGS sequence"/>
</dbReference>
<feature type="region of interest" description="Disordered" evidence="1">
    <location>
        <begin position="104"/>
        <end position="134"/>
    </location>
</feature>
<feature type="region of interest" description="Disordered" evidence="1">
    <location>
        <begin position="1"/>
        <end position="53"/>
    </location>
</feature>
<evidence type="ECO:0000256" key="1">
    <source>
        <dbReference type="SAM" id="MobiDB-lite"/>
    </source>
</evidence>
<dbReference type="OrthoDB" id="3362494at2759"/>
<name>A0A8H6X463_9AGAR</name>
<feature type="region of interest" description="Disordered" evidence="1">
    <location>
        <begin position="362"/>
        <end position="420"/>
    </location>
</feature>